<accession>A0A8J2U7R6</accession>
<name>A0A8J2U7R6_9BACT</name>
<reference evidence="1" key="1">
    <citation type="journal article" date="2014" name="Int. J. Syst. Evol. Microbiol.">
        <title>Complete genome sequence of Corynebacterium casei LMG S-19264T (=DSM 44701T), isolated from a smear-ripened cheese.</title>
        <authorList>
            <consortium name="US DOE Joint Genome Institute (JGI-PGF)"/>
            <person name="Walter F."/>
            <person name="Albersmeier A."/>
            <person name="Kalinowski J."/>
            <person name="Ruckert C."/>
        </authorList>
    </citation>
    <scope>NUCLEOTIDE SEQUENCE</scope>
    <source>
        <strain evidence="1">CGMCC 1.15448</strain>
    </source>
</reference>
<protein>
    <submittedName>
        <fullName evidence="1">Uncharacterized protein</fullName>
    </submittedName>
</protein>
<sequence>MDEKRTYQVTYKVYHNERLKKVSFHGKLVFPLYLRLTFDRRTTEYRSNLFDLFMKPKYGIRVSGEIFPPHIDKIIEREEKLIEFVIDRHPNDFSLELFKKEYDYYGRDLLDEMEEGFLNYLRLFFDDEGMPYLGDVFAISYQEVTLYDVVLDLKRALKPDLYQRLIEHSFLFAPPYYPLHQFLEAPLKPNLKIFTIMNWEDSSTRHRFQDFMKRFYPHQDVSSILGQVEKWLKG</sequence>
<dbReference type="RefSeq" id="WP_188928243.1">
    <property type="nucleotide sequence ID" value="NZ_BMJC01000001.1"/>
</dbReference>
<dbReference type="AlphaFoldDB" id="A0A8J2U7R6"/>
<evidence type="ECO:0000313" key="1">
    <source>
        <dbReference type="EMBL" id="GGA85150.1"/>
    </source>
</evidence>
<gene>
    <name evidence="1" type="ORF">GCM10011511_05230</name>
</gene>
<comment type="caution">
    <text evidence="1">The sequence shown here is derived from an EMBL/GenBank/DDBJ whole genome shotgun (WGS) entry which is preliminary data.</text>
</comment>
<dbReference type="Proteomes" id="UP000607559">
    <property type="component" value="Unassembled WGS sequence"/>
</dbReference>
<proteinExistence type="predicted"/>
<dbReference type="EMBL" id="BMJC01000001">
    <property type="protein sequence ID" value="GGA85150.1"/>
    <property type="molecule type" value="Genomic_DNA"/>
</dbReference>
<reference evidence="1" key="2">
    <citation type="submission" date="2020-09" db="EMBL/GenBank/DDBJ databases">
        <authorList>
            <person name="Sun Q."/>
            <person name="Zhou Y."/>
        </authorList>
    </citation>
    <scope>NUCLEOTIDE SEQUENCE</scope>
    <source>
        <strain evidence="1">CGMCC 1.15448</strain>
    </source>
</reference>
<organism evidence="1 2">
    <name type="scientific">Puia dinghuensis</name>
    <dbReference type="NCBI Taxonomy" id="1792502"/>
    <lineage>
        <taxon>Bacteria</taxon>
        <taxon>Pseudomonadati</taxon>
        <taxon>Bacteroidota</taxon>
        <taxon>Chitinophagia</taxon>
        <taxon>Chitinophagales</taxon>
        <taxon>Chitinophagaceae</taxon>
        <taxon>Puia</taxon>
    </lineage>
</organism>
<keyword evidence="2" id="KW-1185">Reference proteome</keyword>
<evidence type="ECO:0000313" key="2">
    <source>
        <dbReference type="Proteomes" id="UP000607559"/>
    </source>
</evidence>